<dbReference type="GO" id="GO:0055085">
    <property type="term" value="P:transmembrane transport"/>
    <property type="evidence" value="ECO:0007669"/>
    <property type="project" value="InterPro"/>
</dbReference>
<dbReference type="SUPFAM" id="SSF103506">
    <property type="entry name" value="Mitochondrial carrier"/>
    <property type="match status" value="1"/>
</dbReference>
<sequence>MDLHCYPIEDSNKIFQSVVNAIDIQNRFQFRRFVSTLKFPDIRGGINASDESTPSAEPTGKWWRHLVAGGTAGVISRTVTAPLDRVKVFVQVQTCNQKMLECFNGMIKEGGFRSLWRGNGMNVLKIGPESAIKFATYEQFKRFIKGDSKENLTVYERFIAGALAGAISQSSIYPFEVLKTRLALRKTGQYSSMVDAAIKIYKREGFHSFYRGYLPNILGIIPYAGIELAMYETLKKKYLMSAHSSKEEPNVYILLACSGASCTLGLLCTYPLALIKTKLQAKTTKPSAVSMTEVIKEVIRTAGVRGLYRGLTPNLIKVIPSVCIGFVVYEYSSRLLGVRMT</sequence>
<evidence type="ECO:0000256" key="5">
    <source>
        <dbReference type="ARBA" id="ARBA00022737"/>
    </source>
</evidence>
<feature type="transmembrane region" description="Helical" evidence="12">
    <location>
        <begin position="212"/>
        <end position="231"/>
    </location>
</feature>
<feature type="transmembrane region" description="Helical" evidence="12">
    <location>
        <begin position="251"/>
        <end position="275"/>
    </location>
</feature>
<evidence type="ECO:0000256" key="10">
    <source>
        <dbReference type="PROSITE-ProRule" id="PRU00282"/>
    </source>
</evidence>
<keyword evidence="5" id="KW-0677">Repeat</keyword>
<dbReference type="Pfam" id="PF00153">
    <property type="entry name" value="Mito_carr"/>
    <property type="match status" value="3"/>
</dbReference>
<feature type="repeat" description="Solcar" evidence="10">
    <location>
        <begin position="60"/>
        <end position="143"/>
    </location>
</feature>
<dbReference type="PANTHER" id="PTHR24089">
    <property type="entry name" value="SOLUTE CARRIER FAMILY 25"/>
    <property type="match status" value="1"/>
</dbReference>
<protein>
    <recommendedName>
        <fullName evidence="15">Calcium-binding mitochondrial carrier protein SCaMC-2</fullName>
    </recommendedName>
</protein>
<reference evidence="13 14" key="1">
    <citation type="submission" date="2023-03" db="EMBL/GenBank/DDBJ databases">
        <title>Genome insight into feeding habits of ladybird beetles.</title>
        <authorList>
            <person name="Li H.-S."/>
            <person name="Huang Y.-H."/>
            <person name="Pang H."/>
        </authorList>
    </citation>
    <scope>NUCLEOTIDE SEQUENCE [LARGE SCALE GENOMIC DNA]</scope>
    <source>
        <strain evidence="13">SYSU_2023b</strain>
        <tissue evidence="13">Whole body</tissue>
    </source>
</reference>
<dbReference type="InterPro" id="IPR002067">
    <property type="entry name" value="MCP"/>
</dbReference>
<keyword evidence="9 10" id="KW-0472">Membrane</keyword>
<evidence type="ECO:0000313" key="13">
    <source>
        <dbReference type="EMBL" id="KAK9881556.1"/>
    </source>
</evidence>
<dbReference type="PROSITE" id="PS50920">
    <property type="entry name" value="SOLCAR"/>
    <property type="match status" value="3"/>
</dbReference>
<evidence type="ECO:0000256" key="1">
    <source>
        <dbReference type="ARBA" id="ARBA00004448"/>
    </source>
</evidence>
<accession>A0AAW1UL84</accession>
<evidence type="ECO:0000256" key="2">
    <source>
        <dbReference type="ARBA" id="ARBA00006375"/>
    </source>
</evidence>
<evidence type="ECO:0000256" key="3">
    <source>
        <dbReference type="ARBA" id="ARBA00022448"/>
    </source>
</evidence>
<gene>
    <name evidence="13" type="ORF">WA026_016433</name>
</gene>
<keyword evidence="4 10" id="KW-0812">Transmembrane</keyword>
<dbReference type="Gene3D" id="1.50.40.10">
    <property type="entry name" value="Mitochondrial carrier domain"/>
    <property type="match status" value="1"/>
</dbReference>
<proteinExistence type="inferred from homology"/>
<evidence type="ECO:0000256" key="6">
    <source>
        <dbReference type="ARBA" id="ARBA00022792"/>
    </source>
</evidence>
<name>A0AAW1UL84_9CUCU</name>
<evidence type="ECO:0000256" key="11">
    <source>
        <dbReference type="RuleBase" id="RU000488"/>
    </source>
</evidence>
<dbReference type="FunFam" id="1.50.40.10:FF:000003">
    <property type="entry name" value="Putative calcium-binding mitochondrial carrier protein scamc-2"/>
    <property type="match status" value="1"/>
</dbReference>
<evidence type="ECO:0000256" key="8">
    <source>
        <dbReference type="ARBA" id="ARBA00023128"/>
    </source>
</evidence>
<keyword evidence="8" id="KW-0496">Mitochondrion</keyword>
<comment type="similarity">
    <text evidence="2 11">Belongs to the mitochondrial carrier (TC 2.A.29) family.</text>
</comment>
<comment type="caution">
    <text evidence="13">The sequence shown here is derived from an EMBL/GenBank/DDBJ whole genome shotgun (WGS) entry which is preliminary data.</text>
</comment>
<comment type="subcellular location">
    <subcellularLocation>
        <location evidence="1">Mitochondrion inner membrane</location>
        <topology evidence="1">Multi-pass membrane protein</topology>
    </subcellularLocation>
</comment>
<evidence type="ECO:0008006" key="15">
    <source>
        <dbReference type="Google" id="ProtNLM"/>
    </source>
</evidence>
<evidence type="ECO:0000256" key="7">
    <source>
        <dbReference type="ARBA" id="ARBA00022989"/>
    </source>
</evidence>
<evidence type="ECO:0000313" key="14">
    <source>
        <dbReference type="Proteomes" id="UP001431783"/>
    </source>
</evidence>
<organism evidence="13 14">
    <name type="scientific">Henosepilachna vigintioctopunctata</name>
    <dbReference type="NCBI Taxonomy" id="420089"/>
    <lineage>
        <taxon>Eukaryota</taxon>
        <taxon>Metazoa</taxon>
        <taxon>Ecdysozoa</taxon>
        <taxon>Arthropoda</taxon>
        <taxon>Hexapoda</taxon>
        <taxon>Insecta</taxon>
        <taxon>Pterygota</taxon>
        <taxon>Neoptera</taxon>
        <taxon>Endopterygota</taxon>
        <taxon>Coleoptera</taxon>
        <taxon>Polyphaga</taxon>
        <taxon>Cucujiformia</taxon>
        <taxon>Coccinelloidea</taxon>
        <taxon>Coccinellidae</taxon>
        <taxon>Epilachninae</taxon>
        <taxon>Epilachnini</taxon>
        <taxon>Henosepilachna</taxon>
    </lineage>
</organism>
<keyword evidence="6" id="KW-0999">Mitochondrion inner membrane</keyword>
<keyword evidence="3 11" id="KW-0813">Transport</keyword>
<evidence type="ECO:0000256" key="9">
    <source>
        <dbReference type="ARBA" id="ARBA00023136"/>
    </source>
</evidence>
<feature type="repeat" description="Solcar" evidence="10">
    <location>
        <begin position="152"/>
        <end position="237"/>
    </location>
</feature>
<dbReference type="PRINTS" id="PR00926">
    <property type="entry name" value="MITOCARRIER"/>
</dbReference>
<feature type="repeat" description="Solcar" evidence="10">
    <location>
        <begin position="249"/>
        <end position="335"/>
    </location>
</feature>
<dbReference type="GO" id="GO:0005743">
    <property type="term" value="C:mitochondrial inner membrane"/>
    <property type="evidence" value="ECO:0007669"/>
    <property type="project" value="UniProtKB-SubCell"/>
</dbReference>
<keyword evidence="14" id="KW-1185">Reference proteome</keyword>
<dbReference type="AlphaFoldDB" id="A0AAW1UL84"/>
<dbReference type="EMBL" id="JARQZJ010000069">
    <property type="protein sequence ID" value="KAK9881556.1"/>
    <property type="molecule type" value="Genomic_DNA"/>
</dbReference>
<evidence type="ECO:0000256" key="12">
    <source>
        <dbReference type="SAM" id="Phobius"/>
    </source>
</evidence>
<evidence type="ECO:0000256" key="4">
    <source>
        <dbReference type="ARBA" id="ARBA00022692"/>
    </source>
</evidence>
<dbReference type="InterPro" id="IPR023395">
    <property type="entry name" value="MCP_dom_sf"/>
</dbReference>
<dbReference type="Proteomes" id="UP001431783">
    <property type="component" value="Unassembled WGS sequence"/>
</dbReference>
<keyword evidence="7 12" id="KW-1133">Transmembrane helix</keyword>
<dbReference type="InterPro" id="IPR018108">
    <property type="entry name" value="MCP_transmembrane"/>
</dbReference>